<dbReference type="EMBL" id="VIIS01000390">
    <property type="protein sequence ID" value="KAF0309525.1"/>
    <property type="molecule type" value="Genomic_DNA"/>
</dbReference>
<evidence type="ECO:0000313" key="3">
    <source>
        <dbReference type="Proteomes" id="UP000440578"/>
    </source>
</evidence>
<organism evidence="2 3">
    <name type="scientific">Amphibalanus amphitrite</name>
    <name type="common">Striped barnacle</name>
    <name type="synonym">Balanus amphitrite</name>
    <dbReference type="NCBI Taxonomy" id="1232801"/>
    <lineage>
        <taxon>Eukaryota</taxon>
        <taxon>Metazoa</taxon>
        <taxon>Ecdysozoa</taxon>
        <taxon>Arthropoda</taxon>
        <taxon>Crustacea</taxon>
        <taxon>Multicrustacea</taxon>
        <taxon>Cirripedia</taxon>
        <taxon>Thoracica</taxon>
        <taxon>Thoracicalcarea</taxon>
        <taxon>Balanomorpha</taxon>
        <taxon>Balanoidea</taxon>
        <taxon>Balanidae</taxon>
        <taxon>Amphibalaninae</taxon>
        <taxon>Amphibalanus</taxon>
    </lineage>
</organism>
<gene>
    <name evidence="2" type="ORF">FJT64_019334</name>
</gene>
<dbReference type="AlphaFoldDB" id="A0A6A4WRV6"/>
<dbReference type="Proteomes" id="UP000440578">
    <property type="component" value="Unassembled WGS sequence"/>
</dbReference>
<name>A0A6A4WRV6_AMPAM</name>
<evidence type="ECO:0000256" key="1">
    <source>
        <dbReference type="SAM" id="MobiDB-lite"/>
    </source>
</evidence>
<comment type="caution">
    <text evidence="2">The sequence shown here is derived from an EMBL/GenBank/DDBJ whole genome shotgun (WGS) entry which is preliminary data.</text>
</comment>
<feature type="compositionally biased region" description="Basic and acidic residues" evidence="1">
    <location>
        <begin position="20"/>
        <end position="29"/>
    </location>
</feature>
<evidence type="ECO:0000313" key="2">
    <source>
        <dbReference type="EMBL" id="KAF0309525.1"/>
    </source>
</evidence>
<proteinExistence type="predicted"/>
<keyword evidence="3" id="KW-1185">Reference proteome</keyword>
<sequence>MRLEEMRRPPSGQGEAEIGQEDRLSDGSTDRAMSQDARSVDSQVSGDLADLDLGELEKVERVKVDRKKLEDLLYGSPVAVEEFFMKVRVIGLSSDVDAARSIIHRELGIRVR</sequence>
<protein>
    <submittedName>
        <fullName evidence="2">Uncharacterized protein</fullName>
    </submittedName>
</protein>
<dbReference type="OrthoDB" id="271862at2759"/>
<feature type="region of interest" description="Disordered" evidence="1">
    <location>
        <begin position="1"/>
        <end position="44"/>
    </location>
</feature>
<reference evidence="2 3" key="1">
    <citation type="submission" date="2019-07" db="EMBL/GenBank/DDBJ databases">
        <title>Draft genome assembly of a fouling barnacle, Amphibalanus amphitrite (Darwin, 1854): The first reference genome for Thecostraca.</title>
        <authorList>
            <person name="Kim W."/>
        </authorList>
    </citation>
    <scope>NUCLEOTIDE SEQUENCE [LARGE SCALE GENOMIC DNA]</scope>
    <source>
        <strain evidence="2">SNU_AA5</strain>
        <tissue evidence="2">Soma without cirri and trophi</tissue>
    </source>
</reference>
<accession>A0A6A4WRV6</accession>